<evidence type="ECO:0000256" key="4">
    <source>
        <dbReference type="ARBA" id="ARBA00023136"/>
    </source>
</evidence>
<dbReference type="PANTHER" id="PTHR33048">
    <property type="entry name" value="PTH11-LIKE INTEGRAL MEMBRANE PROTEIN (AFU_ORTHOLOGUE AFUA_5G11245)"/>
    <property type="match status" value="1"/>
</dbReference>
<evidence type="ECO:0000259" key="7">
    <source>
        <dbReference type="Pfam" id="PF20684"/>
    </source>
</evidence>
<dbReference type="GO" id="GO:0016020">
    <property type="term" value="C:membrane"/>
    <property type="evidence" value="ECO:0007669"/>
    <property type="project" value="UniProtKB-SubCell"/>
</dbReference>
<organism evidence="8 9">
    <name type="scientific">Letharia columbiana</name>
    <dbReference type="NCBI Taxonomy" id="112416"/>
    <lineage>
        <taxon>Eukaryota</taxon>
        <taxon>Fungi</taxon>
        <taxon>Dikarya</taxon>
        <taxon>Ascomycota</taxon>
        <taxon>Pezizomycotina</taxon>
        <taxon>Lecanoromycetes</taxon>
        <taxon>OSLEUM clade</taxon>
        <taxon>Lecanoromycetidae</taxon>
        <taxon>Lecanorales</taxon>
        <taxon>Lecanorineae</taxon>
        <taxon>Parmeliaceae</taxon>
        <taxon>Letharia</taxon>
    </lineage>
</organism>
<evidence type="ECO:0000256" key="3">
    <source>
        <dbReference type="ARBA" id="ARBA00022989"/>
    </source>
</evidence>
<dbReference type="OrthoDB" id="5393606at2759"/>
<dbReference type="Pfam" id="PF20684">
    <property type="entry name" value="Fung_rhodopsin"/>
    <property type="match status" value="1"/>
</dbReference>
<feature type="transmembrane region" description="Helical" evidence="6">
    <location>
        <begin position="6"/>
        <end position="27"/>
    </location>
</feature>
<gene>
    <name evidence="8" type="ORF">HO173_000838</name>
</gene>
<accession>A0A8H6G5N1</accession>
<feature type="domain" description="Rhodopsin" evidence="7">
    <location>
        <begin position="25"/>
        <end position="264"/>
    </location>
</feature>
<dbReference type="AlphaFoldDB" id="A0A8H6G5N1"/>
<name>A0A8H6G5N1_9LECA</name>
<evidence type="ECO:0000313" key="8">
    <source>
        <dbReference type="EMBL" id="KAF6241044.1"/>
    </source>
</evidence>
<evidence type="ECO:0000313" key="9">
    <source>
        <dbReference type="Proteomes" id="UP000578531"/>
    </source>
</evidence>
<dbReference type="RefSeq" id="XP_037170292.1">
    <property type="nucleotide sequence ID" value="XM_037302785.1"/>
</dbReference>
<protein>
    <recommendedName>
        <fullName evidence="7">Rhodopsin domain-containing protein</fullName>
    </recommendedName>
</protein>
<keyword evidence="3 6" id="KW-1133">Transmembrane helix</keyword>
<feature type="transmembrane region" description="Helical" evidence="6">
    <location>
        <begin position="39"/>
        <end position="65"/>
    </location>
</feature>
<feature type="transmembrane region" description="Helical" evidence="6">
    <location>
        <begin position="159"/>
        <end position="178"/>
    </location>
</feature>
<proteinExistence type="inferred from homology"/>
<feature type="transmembrane region" description="Helical" evidence="6">
    <location>
        <begin position="198"/>
        <end position="225"/>
    </location>
</feature>
<evidence type="ECO:0000256" key="2">
    <source>
        <dbReference type="ARBA" id="ARBA00022692"/>
    </source>
</evidence>
<dbReference type="EMBL" id="JACCJC010000002">
    <property type="protein sequence ID" value="KAF6241044.1"/>
    <property type="molecule type" value="Genomic_DNA"/>
</dbReference>
<feature type="transmembrane region" description="Helical" evidence="6">
    <location>
        <begin position="85"/>
        <end position="108"/>
    </location>
</feature>
<dbReference type="Proteomes" id="UP000578531">
    <property type="component" value="Unassembled WGS sequence"/>
</dbReference>
<dbReference type="PANTHER" id="PTHR33048:SF47">
    <property type="entry name" value="INTEGRAL MEMBRANE PROTEIN-RELATED"/>
    <property type="match status" value="1"/>
</dbReference>
<evidence type="ECO:0000256" key="6">
    <source>
        <dbReference type="SAM" id="Phobius"/>
    </source>
</evidence>
<dbReference type="GeneID" id="59282516"/>
<keyword evidence="9" id="KW-1185">Reference proteome</keyword>
<comment type="subcellular location">
    <subcellularLocation>
        <location evidence="1">Membrane</location>
        <topology evidence="1">Multi-pass membrane protein</topology>
    </subcellularLocation>
</comment>
<dbReference type="InterPro" id="IPR049326">
    <property type="entry name" value="Rhodopsin_dom_fungi"/>
</dbReference>
<sequence length="324" mass="36458">MYGVASFIVTAILFPLLGFLAVCSRFYTRIRLTPTFVGIDDWLIAFSCLLVLGQGASQIVGAVIGSLGRDNEPTVEWREANQAKINYATIIVEKVTYSCIKLSVLFFYRRIFLRQKSFRIANNILVILIALWGLVFLLLQVVLETDNETLALPRGSQEWLLLWFAITDVLGDIAVLALPYPCIRKLQMSRRFKVELSFVFLLGTLSLVFGVVRLYFVAVNFAIFFHPPKTTPKAHSEPTFWTTAEVSIGLLAACLPPLKPLLEKMGGALKRSLVSFRASRSRKSERLSSVENIAKIDGFNEVKLEAAKGTEYEMTDFDRIEVEE</sequence>
<feature type="transmembrane region" description="Helical" evidence="6">
    <location>
        <begin position="120"/>
        <end position="139"/>
    </location>
</feature>
<evidence type="ECO:0000256" key="5">
    <source>
        <dbReference type="ARBA" id="ARBA00038359"/>
    </source>
</evidence>
<evidence type="ECO:0000256" key="1">
    <source>
        <dbReference type="ARBA" id="ARBA00004141"/>
    </source>
</evidence>
<dbReference type="InterPro" id="IPR052337">
    <property type="entry name" value="SAT4-like"/>
</dbReference>
<keyword evidence="2 6" id="KW-0812">Transmembrane</keyword>
<reference evidence="8 9" key="1">
    <citation type="journal article" date="2020" name="Genomics">
        <title>Complete, high-quality genomes from long-read metagenomic sequencing of two wolf lichen thalli reveals enigmatic genome architecture.</title>
        <authorList>
            <person name="McKenzie S.K."/>
            <person name="Walston R.F."/>
            <person name="Allen J.L."/>
        </authorList>
    </citation>
    <scope>NUCLEOTIDE SEQUENCE [LARGE SCALE GENOMIC DNA]</scope>
    <source>
        <strain evidence="8">WasteWater2</strain>
    </source>
</reference>
<comment type="similarity">
    <text evidence="5">Belongs to the SAT4 family.</text>
</comment>
<comment type="caution">
    <text evidence="8">The sequence shown here is derived from an EMBL/GenBank/DDBJ whole genome shotgun (WGS) entry which is preliminary data.</text>
</comment>
<keyword evidence="4 6" id="KW-0472">Membrane</keyword>